<dbReference type="AlphaFoldDB" id="A0A1I7XLK9"/>
<name>A0A1I7XLK9_HETBA</name>
<evidence type="ECO:0000313" key="1">
    <source>
        <dbReference type="Proteomes" id="UP000095283"/>
    </source>
</evidence>
<dbReference type="Proteomes" id="UP000095283">
    <property type="component" value="Unplaced"/>
</dbReference>
<protein>
    <submittedName>
        <fullName evidence="2">CRAL-TRIO domain-containing protein</fullName>
    </submittedName>
</protein>
<organism evidence="1 2">
    <name type="scientific">Heterorhabditis bacteriophora</name>
    <name type="common">Entomopathogenic nematode worm</name>
    <dbReference type="NCBI Taxonomy" id="37862"/>
    <lineage>
        <taxon>Eukaryota</taxon>
        <taxon>Metazoa</taxon>
        <taxon>Ecdysozoa</taxon>
        <taxon>Nematoda</taxon>
        <taxon>Chromadorea</taxon>
        <taxon>Rhabditida</taxon>
        <taxon>Rhabditina</taxon>
        <taxon>Rhabditomorpha</taxon>
        <taxon>Strongyloidea</taxon>
        <taxon>Heterorhabditidae</taxon>
        <taxon>Heterorhabditis</taxon>
    </lineage>
</organism>
<proteinExistence type="predicted"/>
<sequence length="230" mass="25863">MSSEDLLDLDYDETPETIVTCQEWETSLDTSPRRFVSSGNDAHHKTSDDLARKRAERFGITPRKFVKILQSDIDGLYNELRVSDGDFNLRTVIVKGVDDMTRFAVEKYLLLFLGIRIFAEYQPYRVEMFGNTSSLVHFASRGDAAKMLIGMTKTLRRIRAKKTAEDGEVVDSEDEDEEGQIKNEGGDDVAVVVHTVMILCVKSIHLSITSYNGGGLSLWRTAKLSQLCAE</sequence>
<evidence type="ECO:0000313" key="2">
    <source>
        <dbReference type="WBParaSite" id="Hba_18393"/>
    </source>
</evidence>
<reference evidence="2" key="1">
    <citation type="submission" date="2016-11" db="UniProtKB">
        <authorList>
            <consortium name="WormBaseParasite"/>
        </authorList>
    </citation>
    <scope>IDENTIFICATION</scope>
</reference>
<dbReference type="WBParaSite" id="Hba_18393">
    <property type="protein sequence ID" value="Hba_18393"/>
    <property type="gene ID" value="Hba_18393"/>
</dbReference>
<accession>A0A1I7XLK9</accession>
<keyword evidence="1" id="KW-1185">Reference proteome</keyword>